<comment type="caution">
    <text evidence="9">The sequence shown here is derived from an EMBL/GenBank/DDBJ whole genome shotgun (WGS) entry which is preliminary data.</text>
</comment>
<proteinExistence type="inferred from homology"/>
<gene>
    <name evidence="9" type="ORF">IAD51_00460</name>
</gene>
<dbReference type="EMBL" id="DVMN01000007">
    <property type="protein sequence ID" value="HIU20703.1"/>
    <property type="molecule type" value="Genomic_DNA"/>
</dbReference>
<feature type="transmembrane region" description="Helical" evidence="7">
    <location>
        <begin position="126"/>
        <end position="147"/>
    </location>
</feature>
<dbReference type="InterPro" id="IPR002524">
    <property type="entry name" value="Cation_efflux"/>
</dbReference>
<keyword evidence="6 7" id="KW-0472">Membrane</keyword>
<sequence length="298" mass="32132">MRKPNGNKMAMNDKARERKIKIAVSSSASAVNMGLGIVKVLAGIYTNSLSIITDGVNNFGDVLSNAGAAVGFAVENKAPTEKFPAGFGRVEYIVTFIMAIIIMAVGGGFAYSALDRIFYHPVITFSWVQFGIIAATIAVKIGLAVMFRLSYVKYRSDVLKAQTLDSVLDACITTFALLGLFLSRYISFPIDAVIGLIISAVMIAAGVKLFVGEFVRLAGGADERRVGGLKKLCLAQKSVTDARVRVYDFGTKYAEAVVELTFEENVRQEDRSAAENKISAVARQHGIAVTFAEFKEGQ</sequence>
<evidence type="ECO:0000256" key="5">
    <source>
        <dbReference type="ARBA" id="ARBA00022989"/>
    </source>
</evidence>
<comment type="similarity">
    <text evidence="2">Belongs to the cation diffusion facilitator (CDF) transporter (TC 2.A.4) family.</text>
</comment>
<evidence type="ECO:0000313" key="9">
    <source>
        <dbReference type="EMBL" id="HIU20703.1"/>
    </source>
</evidence>
<dbReference type="InterPro" id="IPR050291">
    <property type="entry name" value="CDF_Transporter"/>
</dbReference>
<feature type="transmembrane region" description="Helical" evidence="7">
    <location>
        <begin position="92"/>
        <end position="114"/>
    </location>
</feature>
<evidence type="ECO:0000256" key="6">
    <source>
        <dbReference type="ARBA" id="ARBA00023136"/>
    </source>
</evidence>
<feature type="transmembrane region" description="Helical" evidence="7">
    <location>
        <begin position="167"/>
        <end position="186"/>
    </location>
</feature>
<evidence type="ECO:0000256" key="4">
    <source>
        <dbReference type="ARBA" id="ARBA00022692"/>
    </source>
</evidence>
<comment type="subcellular location">
    <subcellularLocation>
        <location evidence="1">Membrane</location>
        <topology evidence="1">Multi-pass membrane protein</topology>
    </subcellularLocation>
</comment>
<dbReference type="Proteomes" id="UP000824088">
    <property type="component" value="Unassembled WGS sequence"/>
</dbReference>
<name>A0A9D1HS37_9FIRM</name>
<protein>
    <submittedName>
        <fullName evidence="9">Cation diffusion facilitator family transporter</fullName>
    </submittedName>
</protein>
<dbReference type="InterPro" id="IPR058533">
    <property type="entry name" value="Cation_efflux_TM"/>
</dbReference>
<reference evidence="9" key="1">
    <citation type="submission" date="2020-10" db="EMBL/GenBank/DDBJ databases">
        <authorList>
            <person name="Gilroy R."/>
        </authorList>
    </citation>
    <scope>NUCLEOTIDE SEQUENCE</scope>
    <source>
        <strain evidence="9">1063</strain>
    </source>
</reference>
<dbReference type="InterPro" id="IPR027469">
    <property type="entry name" value="Cation_efflux_TMD_sf"/>
</dbReference>
<dbReference type="PANTHER" id="PTHR43840:SF15">
    <property type="entry name" value="MITOCHONDRIAL METAL TRANSPORTER 1-RELATED"/>
    <property type="match status" value="1"/>
</dbReference>
<dbReference type="SUPFAM" id="SSF161111">
    <property type="entry name" value="Cation efflux protein transmembrane domain-like"/>
    <property type="match status" value="1"/>
</dbReference>
<keyword evidence="5 7" id="KW-1133">Transmembrane helix</keyword>
<organism evidence="9 10">
    <name type="scientific">Candidatus Limadaptatus stercorigallinarum</name>
    <dbReference type="NCBI Taxonomy" id="2840845"/>
    <lineage>
        <taxon>Bacteria</taxon>
        <taxon>Bacillati</taxon>
        <taxon>Bacillota</taxon>
        <taxon>Clostridia</taxon>
        <taxon>Eubacteriales</taxon>
        <taxon>Candidatus Limadaptatus</taxon>
    </lineage>
</organism>
<dbReference type="PANTHER" id="PTHR43840">
    <property type="entry name" value="MITOCHONDRIAL METAL TRANSPORTER 1-RELATED"/>
    <property type="match status" value="1"/>
</dbReference>
<keyword evidence="3" id="KW-0813">Transport</keyword>
<evidence type="ECO:0000256" key="1">
    <source>
        <dbReference type="ARBA" id="ARBA00004141"/>
    </source>
</evidence>
<keyword evidence="4 7" id="KW-0812">Transmembrane</keyword>
<dbReference type="GO" id="GO:0016020">
    <property type="term" value="C:membrane"/>
    <property type="evidence" value="ECO:0007669"/>
    <property type="project" value="UniProtKB-SubCell"/>
</dbReference>
<reference evidence="9" key="2">
    <citation type="journal article" date="2021" name="PeerJ">
        <title>Extensive microbial diversity within the chicken gut microbiome revealed by metagenomics and culture.</title>
        <authorList>
            <person name="Gilroy R."/>
            <person name="Ravi A."/>
            <person name="Getino M."/>
            <person name="Pursley I."/>
            <person name="Horton D.L."/>
            <person name="Alikhan N.F."/>
            <person name="Baker D."/>
            <person name="Gharbi K."/>
            <person name="Hall N."/>
            <person name="Watson M."/>
            <person name="Adriaenssens E.M."/>
            <person name="Foster-Nyarko E."/>
            <person name="Jarju S."/>
            <person name="Secka A."/>
            <person name="Antonio M."/>
            <person name="Oren A."/>
            <person name="Chaudhuri R.R."/>
            <person name="La Ragione R."/>
            <person name="Hildebrand F."/>
            <person name="Pallen M.J."/>
        </authorList>
    </citation>
    <scope>NUCLEOTIDE SEQUENCE</scope>
    <source>
        <strain evidence="9">1063</strain>
    </source>
</reference>
<dbReference type="Gene3D" id="1.20.1510.10">
    <property type="entry name" value="Cation efflux protein transmembrane domain"/>
    <property type="match status" value="1"/>
</dbReference>
<dbReference type="GO" id="GO:0008324">
    <property type="term" value="F:monoatomic cation transmembrane transporter activity"/>
    <property type="evidence" value="ECO:0007669"/>
    <property type="project" value="InterPro"/>
</dbReference>
<feature type="transmembrane region" description="Helical" evidence="7">
    <location>
        <begin position="192"/>
        <end position="211"/>
    </location>
</feature>
<dbReference type="Pfam" id="PF01545">
    <property type="entry name" value="Cation_efflux"/>
    <property type="match status" value="1"/>
</dbReference>
<evidence type="ECO:0000256" key="2">
    <source>
        <dbReference type="ARBA" id="ARBA00008114"/>
    </source>
</evidence>
<dbReference type="NCBIfam" id="TIGR01297">
    <property type="entry name" value="CDF"/>
    <property type="match status" value="1"/>
</dbReference>
<evidence type="ECO:0000256" key="3">
    <source>
        <dbReference type="ARBA" id="ARBA00022448"/>
    </source>
</evidence>
<dbReference type="AlphaFoldDB" id="A0A9D1HS37"/>
<accession>A0A9D1HS37</accession>
<evidence type="ECO:0000313" key="10">
    <source>
        <dbReference type="Proteomes" id="UP000824088"/>
    </source>
</evidence>
<evidence type="ECO:0000259" key="8">
    <source>
        <dbReference type="Pfam" id="PF01545"/>
    </source>
</evidence>
<evidence type="ECO:0000256" key="7">
    <source>
        <dbReference type="SAM" id="Phobius"/>
    </source>
</evidence>
<feature type="domain" description="Cation efflux protein transmembrane" evidence="8">
    <location>
        <begin position="28"/>
        <end position="213"/>
    </location>
</feature>